<protein>
    <recommendedName>
        <fullName evidence="2">F-box domain-containing protein</fullName>
    </recommendedName>
</protein>
<dbReference type="Proteomes" id="UP000886885">
    <property type="component" value="Chromosome 4D"/>
</dbReference>
<evidence type="ECO:0000313" key="4">
    <source>
        <dbReference type="Proteomes" id="UP000886885"/>
    </source>
</evidence>
<dbReference type="InterPro" id="IPR001810">
    <property type="entry name" value="F-box_dom"/>
</dbReference>
<dbReference type="PANTHER" id="PTHR47602">
    <property type="entry name" value="F-BOX PROTEIN SKIP22"/>
    <property type="match status" value="1"/>
</dbReference>
<keyword evidence="4" id="KW-1185">Reference proteome</keyword>
<organism evidence="3 4">
    <name type="scientific">Populus tomentosa</name>
    <name type="common">Chinese white poplar</name>
    <dbReference type="NCBI Taxonomy" id="118781"/>
    <lineage>
        <taxon>Eukaryota</taxon>
        <taxon>Viridiplantae</taxon>
        <taxon>Streptophyta</taxon>
        <taxon>Embryophyta</taxon>
        <taxon>Tracheophyta</taxon>
        <taxon>Spermatophyta</taxon>
        <taxon>Magnoliopsida</taxon>
        <taxon>eudicotyledons</taxon>
        <taxon>Gunneridae</taxon>
        <taxon>Pentapetalae</taxon>
        <taxon>rosids</taxon>
        <taxon>fabids</taxon>
        <taxon>Malpighiales</taxon>
        <taxon>Salicaceae</taxon>
        <taxon>Saliceae</taxon>
        <taxon>Populus</taxon>
    </lineage>
</organism>
<comment type="caution">
    <text evidence="3">The sequence shown here is derived from an EMBL/GenBank/DDBJ whole genome shotgun (WGS) entry which is preliminary data.</text>
</comment>
<feature type="compositionally biased region" description="Polar residues" evidence="1">
    <location>
        <begin position="15"/>
        <end position="26"/>
    </location>
</feature>
<evidence type="ECO:0000313" key="3">
    <source>
        <dbReference type="EMBL" id="KAG6777844.1"/>
    </source>
</evidence>
<proteinExistence type="predicted"/>
<feature type="compositionally biased region" description="Basic and acidic residues" evidence="1">
    <location>
        <begin position="28"/>
        <end position="38"/>
    </location>
</feature>
<dbReference type="PANTHER" id="PTHR47602:SF2">
    <property type="entry name" value="F-BOX PROTEIN SKIP22"/>
    <property type="match status" value="1"/>
</dbReference>
<evidence type="ECO:0000256" key="1">
    <source>
        <dbReference type="SAM" id="MobiDB-lite"/>
    </source>
</evidence>
<feature type="region of interest" description="Disordered" evidence="1">
    <location>
        <begin position="15"/>
        <end position="78"/>
    </location>
</feature>
<gene>
    <name evidence="3" type="ORF">POTOM_017682</name>
</gene>
<dbReference type="AlphaFoldDB" id="A0A8X8D6V3"/>
<dbReference type="EMBL" id="JAAWWB010000008">
    <property type="protein sequence ID" value="KAG6777844.1"/>
    <property type="molecule type" value="Genomic_DNA"/>
</dbReference>
<dbReference type="CDD" id="cd22165">
    <property type="entry name" value="F-box_AtSKIP22-like"/>
    <property type="match status" value="1"/>
</dbReference>
<dbReference type="OrthoDB" id="1053148at2759"/>
<dbReference type="Pfam" id="PF00646">
    <property type="entry name" value="F-box"/>
    <property type="match status" value="1"/>
</dbReference>
<evidence type="ECO:0000259" key="2">
    <source>
        <dbReference type="Pfam" id="PF00646"/>
    </source>
</evidence>
<name>A0A8X8D6V3_POPTO</name>
<accession>A0A8X8D6V3</accession>
<reference evidence="3" key="1">
    <citation type="journal article" date="2020" name="bioRxiv">
        <title>Hybrid origin of Populus tomentosa Carr. identified through genome sequencing and phylogenomic analysis.</title>
        <authorList>
            <person name="An X."/>
            <person name="Gao K."/>
            <person name="Chen Z."/>
            <person name="Li J."/>
            <person name="Yang X."/>
            <person name="Yang X."/>
            <person name="Zhou J."/>
            <person name="Guo T."/>
            <person name="Zhao T."/>
            <person name="Huang S."/>
            <person name="Miao D."/>
            <person name="Khan W.U."/>
            <person name="Rao P."/>
            <person name="Ye M."/>
            <person name="Lei B."/>
            <person name="Liao W."/>
            <person name="Wang J."/>
            <person name="Ji L."/>
            <person name="Li Y."/>
            <person name="Guo B."/>
            <person name="Mustafa N.S."/>
            <person name="Li S."/>
            <person name="Yun Q."/>
            <person name="Keller S.R."/>
            <person name="Mao J."/>
            <person name="Zhang R."/>
            <person name="Strauss S.H."/>
        </authorList>
    </citation>
    <scope>NUCLEOTIDE SEQUENCE</scope>
    <source>
        <strain evidence="3">GM15</strain>
        <tissue evidence="3">Leaf</tissue>
    </source>
</reference>
<feature type="domain" description="F-box" evidence="2">
    <location>
        <begin position="237"/>
        <end position="275"/>
    </location>
</feature>
<sequence>MESLILNFKDMPKEQGTQAQVLSVQEQVIDREESETSHQKLPLNFPNQQTTSRHESSVSAGFEGVAEPSSSETTTEKDEDCSFFNHNAAIATHAILLEFGFIGLDLKSGMKVDQFRPPPDLSSNAFTMWYTLPGLLLPENVDVVESIYVKVQCSEDIVNVCGSLTKGGSDIHRVCLNGKGFGRTINLLRANCERNSLMNDNDKNEVRQLEKVLKDGLALPLLIDLCEKTGMALPPCFDRLPRELKLKIMDLLSLVDVGRMECVCSELRFLSRATRLIFHRFRQDMMPPPEKHEDRKAKIQLFMRIIEVRNMMKKAMSNTSMEQEK</sequence>